<evidence type="ECO:0000313" key="3">
    <source>
        <dbReference type="Proteomes" id="UP001194580"/>
    </source>
</evidence>
<dbReference type="AlphaFoldDB" id="A0AAD4H5J1"/>
<reference evidence="2" key="1">
    <citation type="journal article" date="2020" name="Fungal Divers.">
        <title>Resolving the Mortierellaceae phylogeny through synthesis of multi-gene phylogenetics and phylogenomics.</title>
        <authorList>
            <person name="Vandepol N."/>
            <person name="Liber J."/>
            <person name="Desiro A."/>
            <person name="Na H."/>
            <person name="Kennedy M."/>
            <person name="Barry K."/>
            <person name="Grigoriev I.V."/>
            <person name="Miller A.N."/>
            <person name="O'Donnell K."/>
            <person name="Stajich J.E."/>
            <person name="Bonito G."/>
        </authorList>
    </citation>
    <scope>NUCLEOTIDE SEQUENCE</scope>
    <source>
        <strain evidence="2">NRRL 28262</strain>
    </source>
</reference>
<keyword evidence="1" id="KW-0812">Transmembrane</keyword>
<gene>
    <name evidence="2" type="ORF">BGZ95_011047</name>
</gene>
<protein>
    <submittedName>
        <fullName evidence="2">Uncharacterized protein</fullName>
    </submittedName>
</protein>
<evidence type="ECO:0000256" key="1">
    <source>
        <dbReference type="SAM" id="Phobius"/>
    </source>
</evidence>
<keyword evidence="3" id="KW-1185">Reference proteome</keyword>
<dbReference type="Proteomes" id="UP001194580">
    <property type="component" value="Unassembled WGS sequence"/>
</dbReference>
<keyword evidence="1" id="KW-1133">Transmembrane helix</keyword>
<evidence type="ECO:0000313" key="2">
    <source>
        <dbReference type="EMBL" id="KAG0273131.1"/>
    </source>
</evidence>
<accession>A0AAD4H5J1</accession>
<dbReference type="EMBL" id="JAAAIL010000795">
    <property type="protein sequence ID" value="KAG0273131.1"/>
    <property type="molecule type" value="Genomic_DNA"/>
</dbReference>
<organism evidence="2 3">
    <name type="scientific">Linnemannia exigua</name>
    <dbReference type="NCBI Taxonomy" id="604196"/>
    <lineage>
        <taxon>Eukaryota</taxon>
        <taxon>Fungi</taxon>
        <taxon>Fungi incertae sedis</taxon>
        <taxon>Mucoromycota</taxon>
        <taxon>Mortierellomycotina</taxon>
        <taxon>Mortierellomycetes</taxon>
        <taxon>Mortierellales</taxon>
        <taxon>Mortierellaceae</taxon>
        <taxon>Linnemannia</taxon>
    </lineage>
</organism>
<sequence length="156" mass="17097">MAKATWRYPSIPFTPLPLPGVLVVDNIVNFPNPDEVVPISPLPFEPNPEEPELDPEPFELNPPEPFNIDPELVNYPFDDDFEPFDVETEPYLELFEPAPVLGLMPQPAQVLALLPSNSIAAYFTVALVVALVAVVVLSSQTGMFDTSPGIQLSCHA</sequence>
<name>A0AAD4H5J1_9FUNG</name>
<proteinExistence type="predicted"/>
<keyword evidence="1" id="KW-0472">Membrane</keyword>
<comment type="caution">
    <text evidence="2">The sequence shown here is derived from an EMBL/GenBank/DDBJ whole genome shotgun (WGS) entry which is preliminary data.</text>
</comment>
<feature type="transmembrane region" description="Helical" evidence="1">
    <location>
        <begin position="119"/>
        <end position="137"/>
    </location>
</feature>